<gene>
    <name evidence="2" type="ORF">TRM7557_03223</name>
</gene>
<dbReference type="STRING" id="928856.SAMN04488049_10259"/>
<evidence type="ECO:0000256" key="1">
    <source>
        <dbReference type="SAM" id="Phobius"/>
    </source>
</evidence>
<keyword evidence="1" id="KW-0812">Transmembrane</keyword>
<dbReference type="Pfam" id="PF20107">
    <property type="entry name" value="DUF6497"/>
    <property type="match status" value="1"/>
</dbReference>
<evidence type="ECO:0008006" key="4">
    <source>
        <dbReference type="Google" id="ProtNLM"/>
    </source>
</evidence>
<dbReference type="AlphaFoldDB" id="A0A0P1H204"/>
<feature type="transmembrane region" description="Helical" evidence="1">
    <location>
        <begin position="74"/>
        <end position="91"/>
    </location>
</feature>
<sequence>MSLARAHHSAAPAAPAGGARFWIPSAFPEGNVLESERGWGCGTLAAQSISEPSPEPSPEPSDVDFAALRMMRRVNLAVGAVALIWCAAGVARAEAPLIALPSGNAVTLHEVLLDPTPTLGTETAPWARFRFVAPDLRRDGHGQTHAEAAADMDHLCRALVRPYLDLHQLSPSRVVISLADQPVPFGQAAPEVSQFFESYRLVDGACVWEGY</sequence>
<dbReference type="EMBL" id="CYSD01000042">
    <property type="protein sequence ID" value="CUH81070.1"/>
    <property type="molecule type" value="Genomic_DNA"/>
</dbReference>
<organism evidence="2 3">
    <name type="scientific">Tritonibacter multivorans</name>
    <dbReference type="NCBI Taxonomy" id="928856"/>
    <lineage>
        <taxon>Bacteria</taxon>
        <taxon>Pseudomonadati</taxon>
        <taxon>Pseudomonadota</taxon>
        <taxon>Alphaproteobacteria</taxon>
        <taxon>Rhodobacterales</taxon>
        <taxon>Paracoccaceae</taxon>
        <taxon>Tritonibacter</taxon>
    </lineage>
</organism>
<name>A0A0P1H204_9RHOB</name>
<dbReference type="InterPro" id="IPR045467">
    <property type="entry name" value="DUF6497"/>
</dbReference>
<reference evidence="2 3" key="1">
    <citation type="submission" date="2015-09" db="EMBL/GenBank/DDBJ databases">
        <authorList>
            <consortium name="Swine Surveillance"/>
        </authorList>
    </citation>
    <scope>NUCLEOTIDE SEQUENCE [LARGE SCALE GENOMIC DNA]</scope>
    <source>
        <strain evidence="2 3">CECT 7557</strain>
    </source>
</reference>
<accession>A0A0P1H204</accession>
<keyword evidence="1" id="KW-0472">Membrane</keyword>
<evidence type="ECO:0000313" key="3">
    <source>
        <dbReference type="Proteomes" id="UP000052022"/>
    </source>
</evidence>
<proteinExistence type="predicted"/>
<keyword evidence="3" id="KW-1185">Reference proteome</keyword>
<dbReference type="RefSeq" id="WP_235861168.1">
    <property type="nucleotide sequence ID" value="NZ_FOMC01000002.1"/>
</dbReference>
<keyword evidence="1" id="KW-1133">Transmembrane helix</keyword>
<evidence type="ECO:0000313" key="2">
    <source>
        <dbReference type="EMBL" id="CUH81070.1"/>
    </source>
</evidence>
<dbReference type="Proteomes" id="UP000052022">
    <property type="component" value="Unassembled WGS sequence"/>
</dbReference>
<protein>
    <recommendedName>
        <fullName evidence="4">Acetolactate synthase</fullName>
    </recommendedName>
</protein>